<keyword evidence="1" id="KW-1133">Transmembrane helix</keyword>
<keyword evidence="3" id="KW-1185">Reference proteome</keyword>
<evidence type="ECO:0000313" key="2">
    <source>
        <dbReference type="EMBL" id="MBB4797729.1"/>
    </source>
</evidence>
<sequence length="140" mass="15720">MEHVFVKFSNAAASLAGRPWTFIVCLGLVLIWAVSGPLFDFSETWQLVINTGTTIITFLMVFLIQNTQNRDGAAIHAKLDELIHAVETADERFIGLERLTDKDLRSILEQVEARAIRLQGAGLPVIRTREEDRQLEAVET</sequence>
<keyword evidence="1" id="KW-0812">Transmembrane</keyword>
<organism evidence="2 3">
    <name type="scientific">Brevundimonas bullata</name>
    <dbReference type="NCBI Taxonomy" id="13160"/>
    <lineage>
        <taxon>Bacteria</taxon>
        <taxon>Pseudomonadati</taxon>
        <taxon>Pseudomonadota</taxon>
        <taxon>Alphaproteobacteria</taxon>
        <taxon>Caulobacterales</taxon>
        <taxon>Caulobacteraceae</taxon>
        <taxon>Brevundimonas</taxon>
    </lineage>
</organism>
<dbReference type="EMBL" id="JACHKY010000002">
    <property type="protein sequence ID" value="MBB4797729.1"/>
    <property type="molecule type" value="Genomic_DNA"/>
</dbReference>
<name>A0A7W7INR0_9CAUL</name>
<feature type="transmembrane region" description="Helical" evidence="1">
    <location>
        <begin position="45"/>
        <end position="64"/>
    </location>
</feature>
<dbReference type="Proteomes" id="UP000539957">
    <property type="component" value="Unassembled WGS sequence"/>
</dbReference>
<dbReference type="InterPro" id="IPR007251">
    <property type="entry name" value="Iron_permease_Fet4"/>
</dbReference>
<proteinExistence type="predicted"/>
<protein>
    <submittedName>
        <fullName evidence="2">Low affinity Fe/Cu permease</fullName>
    </submittedName>
</protein>
<dbReference type="Pfam" id="PF04120">
    <property type="entry name" value="Iron_permease"/>
    <property type="match status" value="1"/>
</dbReference>
<dbReference type="AlphaFoldDB" id="A0A7W7INR0"/>
<dbReference type="GO" id="GO:0055085">
    <property type="term" value="P:transmembrane transport"/>
    <property type="evidence" value="ECO:0007669"/>
    <property type="project" value="InterPro"/>
</dbReference>
<accession>A0A7W7INR0</accession>
<evidence type="ECO:0000256" key="1">
    <source>
        <dbReference type="SAM" id="Phobius"/>
    </source>
</evidence>
<keyword evidence="1" id="KW-0472">Membrane</keyword>
<reference evidence="2 3" key="1">
    <citation type="submission" date="2020-08" db="EMBL/GenBank/DDBJ databases">
        <title>Functional genomics of gut bacteria from endangered species of beetles.</title>
        <authorList>
            <person name="Carlos-Shanley C."/>
        </authorList>
    </citation>
    <scope>NUCLEOTIDE SEQUENCE [LARGE SCALE GENOMIC DNA]</scope>
    <source>
        <strain evidence="2 3">S00123</strain>
    </source>
</reference>
<feature type="transmembrane region" description="Helical" evidence="1">
    <location>
        <begin position="20"/>
        <end position="39"/>
    </location>
</feature>
<comment type="caution">
    <text evidence="2">The sequence shown here is derived from an EMBL/GenBank/DDBJ whole genome shotgun (WGS) entry which is preliminary data.</text>
</comment>
<dbReference type="RefSeq" id="WP_184268528.1">
    <property type="nucleotide sequence ID" value="NZ_JACHKY010000002.1"/>
</dbReference>
<evidence type="ECO:0000313" key="3">
    <source>
        <dbReference type="Proteomes" id="UP000539957"/>
    </source>
</evidence>
<gene>
    <name evidence="2" type="ORF">HNP32_001453</name>
</gene>